<dbReference type="RefSeq" id="WP_073403599.1">
    <property type="nucleotide sequence ID" value="NZ_FQTV01000018.1"/>
</dbReference>
<accession>A0A1M5FWN8</accession>
<dbReference type="OrthoDB" id="1050763at2"/>
<name>A0A1M5FWN8_9BACE</name>
<proteinExistence type="predicted"/>
<organism evidence="1 2">
    <name type="scientific">Bacteroides luti</name>
    <dbReference type="NCBI Taxonomy" id="1297750"/>
    <lineage>
        <taxon>Bacteria</taxon>
        <taxon>Pseudomonadati</taxon>
        <taxon>Bacteroidota</taxon>
        <taxon>Bacteroidia</taxon>
        <taxon>Bacteroidales</taxon>
        <taxon>Bacteroidaceae</taxon>
        <taxon>Bacteroides</taxon>
    </lineage>
</organism>
<dbReference type="STRING" id="1297750.SAMN05444405_11831"/>
<keyword evidence="2" id="KW-1185">Reference proteome</keyword>
<reference evidence="1 2" key="1">
    <citation type="submission" date="2016-11" db="EMBL/GenBank/DDBJ databases">
        <authorList>
            <person name="Jaros S."/>
            <person name="Januszkiewicz K."/>
            <person name="Wedrychowicz H."/>
        </authorList>
    </citation>
    <scope>NUCLEOTIDE SEQUENCE [LARGE SCALE GENOMIC DNA]</scope>
    <source>
        <strain evidence="1 2">DSM 26991</strain>
    </source>
</reference>
<sequence>MEKRIYIRGNILITATHKLKYFDMICLADESYAEDATKVIEGDIVIDNNYETFSDTTYIASGGITQITPREVPDMPEDILATYKYSIENLEKLLTLHLTPEMSFTLNQQLFIGAFGAMEAFLCDMCLCFIKRSPIYTTNYLKICPSLKNEKIKLCDIFEEYTKIESRINECAQDMVYHNLWIVKSIFEGTFNIKFPSISAIVPYIETRHDLVHRNGKSKDGSYAFIDLHKLKSLISEINKFVESTFDAFKECNL</sequence>
<dbReference type="EMBL" id="FQTV01000018">
    <property type="protein sequence ID" value="SHF95918.1"/>
    <property type="molecule type" value="Genomic_DNA"/>
</dbReference>
<evidence type="ECO:0000313" key="2">
    <source>
        <dbReference type="Proteomes" id="UP000184509"/>
    </source>
</evidence>
<evidence type="ECO:0000313" key="1">
    <source>
        <dbReference type="EMBL" id="SHF95918.1"/>
    </source>
</evidence>
<protein>
    <submittedName>
        <fullName evidence="1">Uncharacterized protein</fullName>
    </submittedName>
</protein>
<dbReference type="AlphaFoldDB" id="A0A1M5FWN8"/>
<dbReference type="Proteomes" id="UP000184509">
    <property type="component" value="Unassembled WGS sequence"/>
</dbReference>
<gene>
    <name evidence="1" type="ORF">SAMN05444405_11831</name>
</gene>